<dbReference type="PANTHER" id="PTHR42912">
    <property type="entry name" value="METHYLTRANSFERASE"/>
    <property type="match status" value="1"/>
</dbReference>
<gene>
    <name evidence="2" type="ORF">FAZ97_33590</name>
</gene>
<dbReference type="InterPro" id="IPR050508">
    <property type="entry name" value="Methyltransf_Superfamily"/>
</dbReference>
<accession>A0A7Z2JDW9</accession>
<evidence type="ECO:0000313" key="3">
    <source>
        <dbReference type="Proteomes" id="UP000434209"/>
    </source>
</evidence>
<sequence length="196" mass="21127">MDSRTIETYTSGAASYAAEWANQPAPDDLYARLTQYFRPHGRTVDIGCGSGRDVAWLNTHGFPAVGYDASEGLIAKAAAEYPQYAFGFATLPELEDVSTASFDNVLCETVIMHLPVAQIGPACRRLVELLRPGGVLYLSWRVTEGDSARDPAGRLYSAFDPALVTGALDGTTIPLSEEAVNRSSGKRVQRIVAIRA</sequence>
<dbReference type="Pfam" id="PF08242">
    <property type="entry name" value="Methyltransf_12"/>
    <property type="match status" value="1"/>
</dbReference>
<dbReference type="GO" id="GO:0008168">
    <property type="term" value="F:methyltransferase activity"/>
    <property type="evidence" value="ECO:0007669"/>
    <property type="project" value="UniProtKB-KW"/>
</dbReference>
<name>A0A7Z2JDW9_9BURK</name>
<dbReference type="EMBL" id="CP046912">
    <property type="protein sequence ID" value="QGZ59874.1"/>
    <property type="molecule type" value="Genomic_DNA"/>
</dbReference>
<dbReference type="AlphaFoldDB" id="A0A7Z2JDW9"/>
<dbReference type="Proteomes" id="UP000434209">
    <property type="component" value="Chromosome 4"/>
</dbReference>
<dbReference type="PANTHER" id="PTHR42912:SF94">
    <property type="entry name" value="METHYLTRANSFERASE TYPE 11 DOMAIN-CONTAINING PROTEIN"/>
    <property type="match status" value="1"/>
</dbReference>
<organism evidence="2 3">
    <name type="scientific">Paraburkholderia acidiphila</name>
    <dbReference type="NCBI Taxonomy" id="2571747"/>
    <lineage>
        <taxon>Bacteria</taxon>
        <taxon>Pseudomonadati</taxon>
        <taxon>Pseudomonadota</taxon>
        <taxon>Betaproteobacteria</taxon>
        <taxon>Burkholderiales</taxon>
        <taxon>Burkholderiaceae</taxon>
        <taxon>Paraburkholderia</taxon>
    </lineage>
</organism>
<keyword evidence="2" id="KW-0808">Transferase</keyword>
<dbReference type="KEGG" id="pacp:FAZ97_33590"/>
<evidence type="ECO:0000313" key="2">
    <source>
        <dbReference type="EMBL" id="QGZ59874.1"/>
    </source>
</evidence>
<protein>
    <submittedName>
        <fullName evidence="2">Methyltransferase domain-containing protein</fullName>
    </submittedName>
</protein>
<proteinExistence type="predicted"/>
<feature type="domain" description="Methyltransferase type 12" evidence="1">
    <location>
        <begin position="44"/>
        <end position="136"/>
    </location>
</feature>
<dbReference type="RefSeq" id="WP_158763048.1">
    <property type="nucleotide sequence ID" value="NZ_CP046912.1"/>
</dbReference>
<keyword evidence="3" id="KW-1185">Reference proteome</keyword>
<keyword evidence="2" id="KW-0489">Methyltransferase</keyword>
<dbReference type="InterPro" id="IPR029063">
    <property type="entry name" value="SAM-dependent_MTases_sf"/>
</dbReference>
<reference evidence="2 3" key="1">
    <citation type="submission" date="2019-12" db="EMBL/GenBank/DDBJ databases">
        <title>Paraburkholderia acidiphila 7Q-K02 sp. nov and Paraburkholderia acidisoli DHF22 sp. nov., two strains isolated from forest soil.</title>
        <authorList>
            <person name="Gao Z."/>
            <person name="Qiu L."/>
        </authorList>
    </citation>
    <scope>NUCLEOTIDE SEQUENCE [LARGE SCALE GENOMIC DNA]</scope>
    <source>
        <strain evidence="2 3">7Q-K02</strain>
    </source>
</reference>
<dbReference type="CDD" id="cd02440">
    <property type="entry name" value="AdoMet_MTases"/>
    <property type="match status" value="1"/>
</dbReference>
<evidence type="ECO:0000259" key="1">
    <source>
        <dbReference type="Pfam" id="PF08242"/>
    </source>
</evidence>
<dbReference type="SUPFAM" id="SSF53335">
    <property type="entry name" value="S-adenosyl-L-methionine-dependent methyltransferases"/>
    <property type="match status" value="1"/>
</dbReference>
<dbReference type="GO" id="GO:0032259">
    <property type="term" value="P:methylation"/>
    <property type="evidence" value="ECO:0007669"/>
    <property type="project" value="UniProtKB-KW"/>
</dbReference>
<dbReference type="InterPro" id="IPR013217">
    <property type="entry name" value="Methyltransf_12"/>
</dbReference>
<dbReference type="OrthoDB" id="7348755at2"/>
<dbReference type="Gene3D" id="3.40.50.150">
    <property type="entry name" value="Vaccinia Virus protein VP39"/>
    <property type="match status" value="1"/>
</dbReference>